<reference evidence="17 18" key="1">
    <citation type="submission" date="2019-11" db="EMBL/GenBank/DDBJ databases">
        <authorList>
            <person name="Dong K."/>
        </authorList>
    </citation>
    <scope>NUCLEOTIDE SEQUENCE [LARGE SCALE GENOMIC DNA]</scope>
    <source>
        <strain evidence="17 18">DK608</strain>
    </source>
</reference>
<dbReference type="Pfam" id="PF07536">
    <property type="entry name" value="HWE_HK"/>
    <property type="match status" value="1"/>
</dbReference>
<keyword evidence="3" id="KW-0600">Photoreceptor protein</keyword>
<keyword evidence="7" id="KW-0288">FMN</keyword>
<evidence type="ECO:0000256" key="2">
    <source>
        <dbReference type="ARBA" id="ARBA00012438"/>
    </source>
</evidence>
<evidence type="ECO:0000256" key="6">
    <source>
        <dbReference type="ARBA" id="ARBA00022630"/>
    </source>
</evidence>
<dbReference type="SMART" id="SM00086">
    <property type="entry name" value="PAC"/>
    <property type="match status" value="2"/>
</dbReference>
<evidence type="ECO:0000256" key="15">
    <source>
        <dbReference type="ARBA" id="ARBA00023170"/>
    </source>
</evidence>
<evidence type="ECO:0000256" key="11">
    <source>
        <dbReference type="ARBA" id="ARBA00022777"/>
    </source>
</evidence>
<evidence type="ECO:0000256" key="13">
    <source>
        <dbReference type="ARBA" id="ARBA00022991"/>
    </source>
</evidence>
<dbReference type="EMBL" id="WMII01000024">
    <property type="protein sequence ID" value="MTH66195.1"/>
    <property type="molecule type" value="Genomic_DNA"/>
</dbReference>
<comment type="caution">
    <text evidence="17">The sequence shown here is derived from an EMBL/GenBank/DDBJ whole genome shotgun (WGS) entry which is preliminary data.</text>
</comment>
<dbReference type="PROSITE" id="PS50113">
    <property type="entry name" value="PAC"/>
    <property type="match status" value="1"/>
</dbReference>
<keyword evidence="10" id="KW-0547">Nucleotide-binding</keyword>
<dbReference type="AlphaFoldDB" id="A0A6L6J065"/>
<dbReference type="GO" id="GO:0009881">
    <property type="term" value="F:photoreceptor activity"/>
    <property type="evidence" value="ECO:0007669"/>
    <property type="project" value="UniProtKB-KW"/>
</dbReference>
<dbReference type="Gene3D" id="3.30.565.10">
    <property type="entry name" value="Histidine kinase-like ATPase, C-terminal domain"/>
    <property type="match status" value="1"/>
</dbReference>
<name>A0A6L6J065_9RHOB</name>
<keyword evidence="13" id="KW-0157">Chromophore</keyword>
<dbReference type="InterPro" id="IPR011102">
    <property type="entry name" value="Sig_transdc_His_kinase_HWE"/>
</dbReference>
<dbReference type="InterPro" id="IPR036890">
    <property type="entry name" value="HATPase_C_sf"/>
</dbReference>
<dbReference type="SUPFAM" id="SSF55785">
    <property type="entry name" value="PYP-like sensor domain (PAS domain)"/>
    <property type="match status" value="2"/>
</dbReference>
<evidence type="ECO:0000256" key="4">
    <source>
        <dbReference type="ARBA" id="ARBA00022553"/>
    </source>
</evidence>
<evidence type="ECO:0000256" key="3">
    <source>
        <dbReference type="ARBA" id="ARBA00022543"/>
    </source>
</evidence>
<dbReference type="GO" id="GO:0004673">
    <property type="term" value="F:protein histidine kinase activity"/>
    <property type="evidence" value="ECO:0007669"/>
    <property type="project" value="UniProtKB-EC"/>
</dbReference>
<dbReference type="InterPro" id="IPR035965">
    <property type="entry name" value="PAS-like_dom_sf"/>
</dbReference>
<keyword evidence="9" id="KW-0677">Repeat</keyword>
<dbReference type="PANTHER" id="PTHR41523">
    <property type="entry name" value="TWO-COMPONENT SYSTEM SENSOR PROTEIN"/>
    <property type="match status" value="1"/>
</dbReference>
<evidence type="ECO:0000256" key="5">
    <source>
        <dbReference type="ARBA" id="ARBA00022606"/>
    </source>
</evidence>
<evidence type="ECO:0000256" key="14">
    <source>
        <dbReference type="ARBA" id="ARBA00023026"/>
    </source>
</evidence>
<sequence length="505" mass="55996">MTSDAAAPFAFLGHDGAVAGLIRDFDWSQTALGRVETWPQCLKTATALLLHSPVPIVMLWGERGVMIYNDAYSVFAGHRHPQILGSNVREGWREVADFNDHVMRVGLAGGTLAYRDQELTLYRKGYPEQVWMNLDYSPVADEQGKPAGVIAIVVETTERVLAERRNRQEFQRLQSMFSQAPTFMAMLSGADHRFELMNPEYRRLIGGRDVIGQRVDVALPEVARQGYVLLLDHVFSTGETVKRMSEPVFLNRSPDAPLEQRFLDFVYQPIRDDSGAVTHIFVQGSDVTERVRAESHQRFLINELNHRVKNTLASIQSIVGQTLRGASSKDEALRSINARILALSRAHDVLTQENWDGADLRSIIDSATSAFRDRGDAFRIDGPDLRLGPRAALAVALAVHELGTNASQHGALSAPEGQVSIRWRVDDRDIFRLEWAETGGPPVTPASRTGFGSRLILEVLPQELQGAAHIDHRPTGTVFVLESPVAAVSDKPLYRGEADGTHSDR</sequence>
<dbReference type="InterPro" id="IPR013656">
    <property type="entry name" value="PAS_4"/>
</dbReference>
<dbReference type="InterPro" id="IPR001610">
    <property type="entry name" value="PAC"/>
</dbReference>
<dbReference type="Gene3D" id="3.30.450.20">
    <property type="entry name" value="PAS domain"/>
    <property type="match status" value="2"/>
</dbReference>
<dbReference type="SMART" id="SM00911">
    <property type="entry name" value="HWE_HK"/>
    <property type="match status" value="1"/>
</dbReference>
<evidence type="ECO:0000256" key="12">
    <source>
        <dbReference type="ARBA" id="ARBA00022840"/>
    </source>
</evidence>
<evidence type="ECO:0000256" key="7">
    <source>
        <dbReference type="ARBA" id="ARBA00022643"/>
    </source>
</evidence>
<gene>
    <name evidence="17" type="ORF">GL284_18215</name>
</gene>
<keyword evidence="18" id="KW-1185">Reference proteome</keyword>
<evidence type="ECO:0000313" key="17">
    <source>
        <dbReference type="EMBL" id="MTH66195.1"/>
    </source>
</evidence>
<keyword evidence="6" id="KW-0285">Flavoprotein</keyword>
<dbReference type="Proteomes" id="UP000478740">
    <property type="component" value="Unassembled WGS sequence"/>
</dbReference>
<dbReference type="InterPro" id="IPR000014">
    <property type="entry name" value="PAS"/>
</dbReference>
<accession>A0A6L6J065</accession>
<dbReference type="PANTHER" id="PTHR41523:SF7">
    <property type="entry name" value="HISTIDINE KINASE"/>
    <property type="match status" value="1"/>
</dbReference>
<proteinExistence type="predicted"/>
<dbReference type="RefSeq" id="WP_155045950.1">
    <property type="nucleotide sequence ID" value="NZ_WMIH01000025.1"/>
</dbReference>
<keyword evidence="4" id="KW-0597">Phosphoprotein</keyword>
<dbReference type="InterPro" id="IPR000700">
    <property type="entry name" value="PAS-assoc_C"/>
</dbReference>
<keyword evidence="12" id="KW-0067">ATP-binding</keyword>
<dbReference type="GO" id="GO:0005524">
    <property type="term" value="F:ATP binding"/>
    <property type="evidence" value="ECO:0007669"/>
    <property type="project" value="UniProtKB-KW"/>
</dbReference>
<feature type="domain" description="PAC" evidence="16">
    <location>
        <begin position="115"/>
        <end position="168"/>
    </location>
</feature>
<evidence type="ECO:0000259" key="16">
    <source>
        <dbReference type="PROSITE" id="PS50113"/>
    </source>
</evidence>
<evidence type="ECO:0000256" key="1">
    <source>
        <dbReference type="ARBA" id="ARBA00000085"/>
    </source>
</evidence>
<protein>
    <recommendedName>
        <fullName evidence="2">histidine kinase</fullName>
        <ecNumber evidence="2">2.7.13.3</ecNumber>
    </recommendedName>
</protein>
<keyword evidence="15" id="KW-0675">Receptor</keyword>
<comment type="catalytic activity">
    <reaction evidence="1">
        <text>ATP + protein L-histidine = ADP + protein N-phospho-L-histidine.</text>
        <dbReference type="EC" id="2.7.13.3"/>
    </reaction>
</comment>
<evidence type="ECO:0000256" key="10">
    <source>
        <dbReference type="ARBA" id="ARBA00022741"/>
    </source>
</evidence>
<keyword evidence="8" id="KW-0808">Transferase</keyword>
<keyword evidence="5" id="KW-0716">Sensory transduction</keyword>
<keyword evidence="11" id="KW-0418">Kinase</keyword>
<evidence type="ECO:0000313" key="18">
    <source>
        <dbReference type="Proteomes" id="UP000478740"/>
    </source>
</evidence>
<evidence type="ECO:0000256" key="8">
    <source>
        <dbReference type="ARBA" id="ARBA00022679"/>
    </source>
</evidence>
<evidence type="ECO:0000256" key="9">
    <source>
        <dbReference type="ARBA" id="ARBA00022737"/>
    </source>
</evidence>
<dbReference type="NCBIfam" id="TIGR00229">
    <property type="entry name" value="sensory_box"/>
    <property type="match status" value="1"/>
</dbReference>
<organism evidence="17 18">
    <name type="scientific">Paracoccus shanxieyensis</name>
    <dbReference type="NCBI Taxonomy" id="2675752"/>
    <lineage>
        <taxon>Bacteria</taxon>
        <taxon>Pseudomonadati</taxon>
        <taxon>Pseudomonadota</taxon>
        <taxon>Alphaproteobacteria</taxon>
        <taxon>Rhodobacterales</taxon>
        <taxon>Paracoccaceae</taxon>
        <taxon>Paracoccus</taxon>
    </lineage>
</organism>
<dbReference type="Pfam" id="PF08448">
    <property type="entry name" value="PAS_4"/>
    <property type="match status" value="2"/>
</dbReference>
<keyword evidence="14" id="KW-0843">Virulence</keyword>
<dbReference type="EC" id="2.7.13.3" evidence="2"/>